<dbReference type="PANTHER" id="PTHR33418">
    <property type="entry name" value="HELICASE-ASSOCIATED"/>
    <property type="match status" value="1"/>
</dbReference>
<evidence type="ECO:0000313" key="2">
    <source>
        <dbReference type="EMBL" id="OEU11712.1"/>
    </source>
</evidence>
<dbReference type="InParanoid" id="A0A1E7F0I2"/>
<dbReference type="Gene3D" id="6.10.140.530">
    <property type="match status" value="3"/>
</dbReference>
<evidence type="ECO:0000313" key="3">
    <source>
        <dbReference type="Proteomes" id="UP000095751"/>
    </source>
</evidence>
<organism evidence="2 3">
    <name type="scientific">Fragilariopsis cylindrus CCMP1102</name>
    <dbReference type="NCBI Taxonomy" id="635003"/>
    <lineage>
        <taxon>Eukaryota</taxon>
        <taxon>Sar</taxon>
        <taxon>Stramenopiles</taxon>
        <taxon>Ochrophyta</taxon>
        <taxon>Bacillariophyta</taxon>
        <taxon>Bacillariophyceae</taxon>
        <taxon>Bacillariophycidae</taxon>
        <taxon>Bacillariales</taxon>
        <taxon>Bacillariaceae</taxon>
        <taxon>Fragilariopsis</taxon>
    </lineage>
</organism>
<feature type="domain" description="Helicase-associated" evidence="1">
    <location>
        <begin position="71"/>
        <end position="131"/>
    </location>
</feature>
<dbReference type="InterPro" id="IPR005114">
    <property type="entry name" value="Helicase_assoc"/>
</dbReference>
<name>A0A1E7F0I2_9STRA</name>
<dbReference type="OrthoDB" id="498381at2759"/>
<evidence type="ECO:0000259" key="1">
    <source>
        <dbReference type="Pfam" id="PF03457"/>
    </source>
</evidence>
<feature type="domain" description="Helicase-associated" evidence="1">
    <location>
        <begin position="1"/>
        <end position="60"/>
    </location>
</feature>
<feature type="domain" description="Helicase-associated" evidence="1">
    <location>
        <begin position="142"/>
        <end position="201"/>
    </location>
</feature>
<sequence length="203" mass="24717">NWEKAFQRLVAYKEIHKHTMVPHYYKEDPPLGTWVCRQRGKYRNDDMPSNRLDLLNSIDFAWKGVQRNNNEKWDDMFQRLVAYKEIHKHTMVPQHYDEDSKLGSWVYKQRYHYRNDDMPSNRLDLLNSIDFEWARARAKGGKWMKMFQKLVEYEKAHKHTLVPNQYDEDPSLGLWVSNQRQLFKKNELSEERLDQLHSIGFVW</sequence>
<dbReference type="Proteomes" id="UP000095751">
    <property type="component" value="Unassembled WGS sequence"/>
</dbReference>
<gene>
    <name evidence="2" type="ORF">FRACYDRAFT_160978</name>
</gene>
<feature type="non-terminal residue" evidence="2">
    <location>
        <position position="203"/>
    </location>
</feature>
<dbReference type="KEGG" id="fcy:FRACYDRAFT_160978"/>
<feature type="non-terminal residue" evidence="2">
    <location>
        <position position="1"/>
    </location>
</feature>
<protein>
    <recommendedName>
        <fullName evidence="1">Helicase-associated domain-containing protein</fullName>
    </recommendedName>
</protein>
<keyword evidence="3" id="KW-1185">Reference proteome</keyword>
<accession>A0A1E7F0I2</accession>
<dbReference type="EMBL" id="KV784366">
    <property type="protein sequence ID" value="OEU11712.1"/>
    <property type="molecule type" value="Genomic_DNA"/>
</dbReference>
<reference evidence="2 3" key="1">
    <citation type="submission" date="2016-09" db="EMBL/GenBank/DDBJ databases">
        <title>Extensive genetic diversity and differential bi-allelic expression allows diatom success in the polar Southern Ocean.</title>
        <authorList>
            <consortium name="DOE Joint Genome Institute"/>
            <person name="Mock T."/>
            <person name="Otillar R.P."/>
            <person name="Strauss J."/>
            <person name="Dupont C."/>
            <person name="Frickenhaus S."/>
            <person name="Maumus F."/>
            <person name="Mcmullan M."/>
            <person name="Sanges R."/>
            <person name="Schmutz J."/>
            <person name="Toseland A."/>
            <person name="Valas R."/>
            <person name="Veluchamy A."/>
            <person name="Ward B.J."/>
            <person name="Allen A."/>
            <person name="Barry K."/>
            <person name="Falciatore A."/>
            <person name="Ferrante M."/>
            <person name="Fortunato A.E."/>
            <person name="Gloeckner G."/>
            <person name="Gruber A."/>
            <person name="Hipkin R."/>
            <person name="Janech M."/>
            <person name="Kroth P."/>
            <person name="Leese F."/>
            <person name="Lindquist E."/>
            <person name="Lyon B.R."/>
            <person name="Martin J."/>
            <person name="Mayer C."/>
            <person name="Parker M."/>
            <person name="Quesneville H."/>
            <person name="Raymond J."/>
            <person name="Uhlig C."/>
            <person name="Valentin K.U."/>
            <person name="Worden A.Z."/>
            <person name="Armbrust E.V."/>
            <person name="Bowler C."/>
            <person name="Green B."/>
            <person name="Moulton V."/>
            <person name="Van Oosterhout C."/>
            <person name="Grigoriev I."/>
        </authorList>
    </citation>
    <scope>NUCLEOTIDE SEQUENCE [LARGE SCALE GENOMIC DNA]</scope>
    <source>
        <strain evidence="2 3">CCMP1102</strain>
    </source>
</reference>
<dbReference type="AlphaFoldDB" id="A0A1E7F0I2"/>
<proteinExistence type="predicted"/>
<dbReference type="PANTHER" id="PTHR33418:SF1">
    <property type="entry name" value="HELICASE-ASSOCIATED DOMAIN-CONTAINING PROTEIN"/>
    <property type="match status" value="1"/>
</dbReference>
<dbReference type="Pfam" id="PF03457">
    <property type="entry name" value="HA"/>
    <property type="match status" value="3"/>
</dbReference>